<dbReference type="RefSeq" id="WP_089361318.1">
    <property type="nucleotide sequence ID" value="NZ_FZOG01000009.1"/>
</dbReference>
<feature type="coiled-coil region" evidence="1">
    <location>
        <begin position="58"/>
        <end position="95"/>
    </location>
</feature>
<dbReference type="Proteomes" id="UP000242915">
    <property type="component" value="Unassembled WGS sequence"/>
</dbReference>
<evidence type="ECO:0000313" key="2">
    <source>
        <dbReference type="EMBL" id="SNT07364.1"/>
    </source>
</evidence>
<name>A0A239JRG4_9PSED</name>
<keyword evidence="1" id="KW-0175">Coiled coil</keyword>
<dbReference type="EMBL" id="FZOG01000009">
    <property type="protein sequence ID" value="SNT07364.1"/>
    <property type="molecule type" value="Genomic_DNA"/>
</dbReference>
<dbReference type="AlphaFoldDB" id="A0A239JRG4"/>
<reference evidence="3" key="1">
    <citation type="submission" date="2017-06" db="EMBL/GenBank/DDBJ databases">
        <authorList>
            <person name="Varghese N."/>
            <person name="Submissions S."/>
        </authorList>
    </citation>
    <scope>NUCLEOTIDE SEQUENCE [LARGE SCALE GENOMIC DNA]</scope>
    <source>
        <strain evidence="3">CIP 108523</strain>
    </source>
</reference>
<evidence type="ECO:0008006" key="4">
    <source>
        <dbReference type="Google" id="ProtNLM"/>
    </source>
</evidence>
<evidence type="ECO:0000256" key="1">
    <source>
        <dbReference type="SAM" id="Coils"/>
    </source>
</evidence>
<organism evidence="2 3">
    <name type="scientific">Pseudomonas segetis</name>
    <dbReference type="NCBI Taxonomy" id="298908"/>
    <lineage>
        <taxon>Bacteria</taxon>
        <taxon>Pseudomonadati</taxon>
        <taxon>Pseudomonadota</taxon>
        <taxon>Gammaproteobacteria</taxon>
        <taxon>Pseudomonadales</taxon>
        <taxon>Pseudomonadaceae</taxon>
        <taxon>Pseudomonas</taxon>
    </lineage>
</organism>
<sequence length="206" mass="22611">MKWIDYLRPFFPLALLLSFVVWVNYLESAAFDDGFSQAKAEGALALEKLRGDHQAQELERAKTAEASAKDAAKRLQQVQAQNDKLTVDLANQRRTYRKTTDQLIGEIARVNDLYRKALDAEPEPLPACVLTRGWVRVYDQATGAILPSPVDSSGAVTQSAESRAIEQLDSGIGSTALLAHHVRYAEQCKSTAAQLDALIDVVQGTP</sequence>
<evidence type="ECO:0000313" key="3">
    <source>
        <dbReference type="Proteomes" id="UP000242915"/>
    </source>
</evidence>
<gene>
    <name evidence="2" type="ORF">SAMN05216255_4429</name>
</gene>
<accession>A0A239JRG4</accession>
<keyword evidence="3" id="KW-1185">Reference proteome</keyword>
<protein>
    <recommendedName>
        <fullName evidence="4">Bacteriophage Rz lysis protein</fullName>
    </recommendedName>
</protein>
<proteinExistence type="predicted"/>